<dbReference type="GO" id="GO:0015833">
    <property type="term" value="P:peptide transport"/>
    <property type="evidence" value="ECO:0007669"/>
    <property type="project" value="TreeGrafter"/>
</dbReference>
<feature type="chain" id="PRO_5030005782" evidence="4">
    <location>
        <begin position="37"/>
        <end position="508"/>
    </location>
</feature>
<evidence type="ECO:0000256" key="1">
    <source>
        <dbReference type="ARBA" id="ARBA00004418"/>
    </source>
</evidence>
<dbReference type="SUPFAM" id="SSF53850">
    <property type="entry name" value="Periplasmic binding protein-like II"/>
    <property type="match status" value="1"/>
</dbReference>
<comment type="similarity">
    <text evidence="2">Belongs to the bacterial solute-binding protein 5 family.</text>
</comment>
<keyword evidence="3 4" id="KW-0732">Signal</keyword>
<accession>A0A6N3SQY0</accession>
<dbReference type="InterPro" id="IPR030678">
    <property type="entry name" value="Peptide/Ni-bd"/>
</dbReference>
<evidence type="ECO:0000313" key="8">
    <source>
        <dbReference type="Proteomes" id="UP000032671"/>
    </source>
</evidence>
<evidence type="ECO:0000256" key="3">
    <source>
        <dbReference type="ARBA" id="ARBA00022729"/>
    </source>
</evidence>
<reference evidence="7 9" key="2">
    <citation type="submission" date="2019-07" db="EMBL/GenBank/DDBJ databases">
        <title>Whole genome shotgun sequence of Acetobacter cibinongensis NBRC 16605.</title>
        <authorList>
            <person name="Hosoyama A."/>
            <person name="Uohara A."/>
            <person name="Ohji S."/>
            <person name="Ichikawa N."/>
        </authorList>
    </citation>
    <scope>NUCLEOTIDE SEQUENCE [LARGE SCALE GENOMIC DNA]</scope>
    <source>
        <strain evidence="7 9">NBRC 16605</strain>
    </source>
</reference>
<evidence type="ECO:0000259" key="5">
    <source>
        <dbReference type="Pfam" id="PF00496"/>
    </source>
</evidence>
<name>A0A0D6N4W0_9PROT</name>
<dbReference type="PANTHER" id="PTHR30290">
    <property type="entry name" value="PERIPLASMIC BINDING COMPONENT OF ABC TRANSPORTER"/>
    <property type="match status" value="1"/>
</dbReference>
<dbReference type="GO" id="GO:0030288">
    <property type="term" value="C:outer membrane-bounded periplasmic space"/>
    <property type="evidence" value="ECO:0007669"/>
    <property type="project" value="UniProtKB-ARBA"/>
</dbReference>
<evidence type="ECO:0000313" key="6">
    <source>
        <dbReference type="EMBL" id="GAN60608.1"/>
    </source>
</evidence>
<dbReference type="Proteomes" id="UP000032671">
    <property type="component" value="Unassembled WGS sequence"/>
</dbReference>
<evidence type="ECO:0000256" key="2">
    <source>
        <dbReference type="ARBA" id="ARBA00005695"/>
    </source>
</evidence>
<dbReference type="InterPro" id="IPR000914">
    <property type="entry name" value="SBP_5_dom"/>
</dbReference>
<dbReference type="EMBL" id="BAMV01000014">
    <property type="protein sequence ID" value="GAN60608.1"/>
    <property type="molecule type" value="Genomic_DNA"/>
</dbReference>
<protein>
    <submittedName>
        <fullName evidence="6">ABC transporter dipeptide</fullName>
    </submittedName>
    <submittedName>
        <fullName evidence="7">ABC transporter substrate-binding protein</fullName>
    </submittedName>
</protein>
<dbReference type="Pfam" id="PF00496">
    <property type="entry name" value="SBP_bac_5"/>
    <property type="match status" value="1"/>
</dbReference>
<dbReference type="STRING" id="1231339.Abci_014_020"/>
<reference evidence="6 8" key="1">
    <citation type="submission" date="2012-11" db="EMBL/GenBank/DDBJ databases">
        <title>Whole genome sequence of Acetobacter cibinongensis 4H-1.</title>
        <authorList>
            <person name="Azuma Y."/>
            <person name="Higashiura N."/>
            <person name="Hirakawa H."/>
            <person name="Matsushita K."/>
        </authorList>
    </citation>
    <scope>NUCLEOTIDE SEQUENCE [LARGE SCALE GENOMIC DNA]</scope>
    <source>
        <strain evidence="6 8">4H-1</strain>
    </source>
</reference>
<evidence type="ECO:0000313" key="9">
    <source>
        <dbReference type="Proteomes" id="UP000321891"/>
    </source>
</evidence>
<dbReference type="RefSeq" id="WP_084597590.1">
    <property type="nucleotide sequence ID" value="NZ_BAMV01000014.1"/>
</dbReference>
<dbReference type="GO" id="GO:1904680">
    <property type="term" value="F:peptide transmembrane transporter activity"/>
    <property type="evidence" value="ECO:0007669"/>
    <property type="project" value="TreeGrafter"/>
</dbReference>
<comment type="subcellular location">
    <subcellularLocation>
        <location evidence="1">Periplasm</location>
    </subcellularLocation>
</comment>
<gene>
    <name evidence="6" type="ORF">Abci_014_020</name>
    <name evidence="7" type="ORF">ACI01nite_23820</name>
</gene>
<accession>A0A0D6N4W0</accession>
<dbReference type="GO" id="GO:0043190">
    <property type="term" value="C:ATP-binding cassette (ABC) transporter complex"/>
    <property type="evidence" value="ECO:0007669"/>
    <property type="project" value="InterPro"/>
</dbReference>
<feature type="domain" description="Solute-binding protein family 5" evidence="5">
    <location>
        <begin position="85"/>
        <end position="414"/>
    </location>
</feature>
<dbReference type="PANTHER" id="PTHR30290:SF38">
    <property type="entry name" value="D,D-DIPEPTIDE-BINDING PERIPLASMIC PROTEIN DDPA-RELATED"/>
    <property type="match status" value="1"/>
</dbReference>
<feature type="signal peptide" evidence="4">
    <location>
        <begin position="1"/>
        <end position="36"/>
    </location>
</feature>
<dbReference type="Proteomes" id="UP000321891">
    <property type="component" value="Unassembled WGS sequence"/>
</dbReference>
<dbReference type="Gene3D" id="3.10.105.10">
    <property type="entry name" value="Dipeptide-binding Protein, Domain 3"/>
    <property type="match status" value="1"/>
</dbReference>
<dbReference type="EMBL" id="BJVU01000013">
    <property type="protein sequence ID" value="GEL59780.1"/>
    <property type="molecule type" value="Genomic_DNA"/>
</dbReference>
<dbReference type="InterPro" id="IPR039424">
    <property type="entry name" value="SBP_5"/>
</dbReference>
<comment type="caution">
    <text evidence="6">The sequence shown here is derived from an EMBL/GenBank/DDBJ whole genome shotgun (WGS) entry which is preliminary data.</text>
</comment>
<evidence type="ECO:0000313" key="7">
    <source>
        <dbReference type="EMBL" id="GEL59780.1"/>
    </source>
</evidence>
<sequence length="508" mass="55627">MFSAATLHRPKKTRLRIILGLTLFCAVGGTPSSAMAGAQDGSIAVGINISPSTLDPTTNPSEGIRNVTYANIYEGLTAEDEQGAVHPLLAQSWSVSPDGVHYAFALHPNVQFHDGAPLTCATVKFSLDRARAPESLNPQKQIFENIQDVSCPSDLSVSVTLKAPHASFLSELAWADAVIVAPQSAAGNAQHPIGTGPFIFKDWKRAESITLKKNPTYWGTPAKLKTVIFRFYTDPLAAANALLDGQLDAYPSFPAPEMAARFTQNSAFVVKQGIAPFKAMLALNNRRKLFAQPLVRQALAYALDRAGITEAMDIPGALVLGSHMSPENQNYTDLSSVYPYNPEKAKALLRQAGVEPGTRLKLVLPPIAYAHTTGELVAAYLEQVGLNVTITQLEWPAWLAQVFGHHDFDMTVIAHTEPDDIGIYARKDYYFGYNNPDFQALYAAYEAEQDPAKRHTLSVQMQEKLAHDVPNVFLFFVPRTNIARREVKGLWNRLPLPATPMSSVFWGQ</sequence>
<keyword evidence="9" id="KW-1185">Reference proteome</keyword>
<proteinExistence type="inferred from homology"/>
<dbReference type="PIRSF" id="PIRSF002741">
    <property type="entry name" value="MppA"/>
    <property type="match status" value="1"/>
</dbReference>
<evidence type="ECO:0000256" key="4">
    <source>
        <dbReference type="SAM" id="SignalP"/>
    </source>
</evidence>
<dbReference type="Gene3D" id="3.40.190.10">
    <property type="entry name" value="Periplasmic binding protein-like II"/>
    <property type="match status" value="1"/>
</dbReference>
<organism evidence="6 8">
    <name type="scientific">Acetobacter cibinongensis</name>
    <dbReference type="NCBI Taxonomy" id="146475"/>
    <lineage>
        <taxon>Bacteria</taxon>
        <taxon>Pseudomonadati</taxon>
        <taxon>Pseudomonadota</taxon>
        <taxon>Alphaproteobacteria</taxon>
        <taxon>Acetobacterales</taxon>
        <taxon>Acetobacteraceae</taxon>
        <taxon>Acetobacter</taxon>
    </lineage>
</organism>
<dbReference type="AlphaFoldDB" id="A0A0D6N4W0"/>
<dbReference type="CDD" id="cd08494">
    <property type="entry name" value="PBP2_NikA_DppA_OppA_like_6"/>
    <property type="match status" value="1"/>
</dbReference>